<dbReference type="AlphaFoldDB" id="A0A378R136"/>
<name>A0A378R136_9GAMM</name>
<reference evidence="2 3" key="1">
    <citation type="submission" date="2018-06" db="EMBL/GenBank/DDBJ databases">
        <authorList>
            <consortium name="Pathogen Informatics"/>
            <person name="Doyle S."/>
        </authorList>
    </citation>
    <scope>NUCLEOTIDE SEQUENCE [LARGE SCALE GENOMIC DNA]</scope>
    <source>
        <strain evidence="2 3">NCTC12877</strain>
    </source>
</reference>
<dbReference type="Gene3D" id="1.20.210.10">
    <property type="entry name" value="Cytochrome c oxidase-like, subunit I domain"/>
    <property type="match status" value="1"/>
</dbReference>
<accession>A0A378R136</accession>
<evidence type="ECO:0000256" key="1">
    <source>
        <dbReference type="SAM" id="Phobius"/>
    </source>
</evidence>
<feature type="transmembrane region" description="Helical" evidence="1">
    <location>
        <begin position="56"/>
        <end position="76"/>
    </location>
</feature>
<dbReference type="STRING" id="1122244.GCA_000426885_01288"/>
<keyword evidence="3" id="KW-1185">Reference proteome</keyword>
<evidence type="ECO:0000313" key="3">
    <source>
        <dbReference type="Proteomes" id="UP000254065"/>
    </source>
</evidence>
<keyword evidence="1" id="KW-0472">Membrane</keyword>
<organism evidence="2 3">
    <name type="scientific">Moraxella caprae</name>
    <dbReference type="NCBI Taxonomy" id="90240"/>
    <lineage>
        <taxon>Bacteria</taxon>
        <taxon>Pseudomonadati</taxon>
        <taxon>Pseudomonadota</taxon>
        <taxon>Gammaproteobacteria</taxon>
        <taxon>Moraxellales</taxon>
        <taxon>Moraxellaceae</taxon>
        <taxon>Moraxella</taxon>
    </lineage>
</organism>
<keyword evidence="1" id="KW-0812">Transmembrane</keyword>
<gene>
    <name evidence="2" type="ORF">NCTC12877_01924</name>
</gene>
<sequence>MAFLWRTGCLTHWCGHGTFRRHCFGLPRHFWRQAYFLTPIINGGKDSKFQKLGVDILWVALIIVCVGSFIAQFFALKHIMPAHLNFWFRHQGYEFIDLGRFCRF</sequence>
<dbReference type="Proteomes" id="UP000254065">
    <property type="component" value="Unassembled WGS sequence"/>
</dbReference>
<proteinExistence type="predicted"/>
<evidence type="ECO:0000313" key="2">
    <source>
        <dbReference type="EMBL" id="STZ08915.1"/>
    </source>
</evidence>
<dbReference type="SUPFAM" id="SSF81442">
    <property type="entry name" value="Cytochrome c oxidase subunit I-like"/>
    <property type="match status" value="1"/>
</dbReference>
<dbReference type="EMBL" id="UGQB01000004">
    <property type="protein sequence ID" value="STZ08915.1"/>
    <property type="molecule type" value="Genomic_DNA"/>
</dbReference>
<dbReference type="InterPro" id="IPR036927">
    <property type="entry name" value="Cyt_c_oxase-like_su1_sf"/>
</dbReference>
<keyword evidence="1" id="KW-1133">Transmembrane helix</keyword>
<protein>
    <submittedName>
        <fullName evidence="2">Nitric oxide reductase large subunit</fullName>
    </submittedName>
</protein>